<dbReference type="PANTHER" id="PTHR43712">
    <property type="entry name" value="PUTATIVE (AFU_ORTHOLOGUE AFUA_4G14580)-RELATED"/>
    <property type="match status" value="1"/>
</dbReference>
<protein>
    <submittedName>
        <fullName evidence="6">O-methyltransferase</fullName>
    </submittedName>
</protein>
<keyword evidence="1 6" id="KW-0489">Methyltransferase</keyword>
<dbReference type="InterPro" id="IPR016461">
    <property type="entry name" value="COMT-like"/>
</dbReference>
<accession>A0A5M8PTS5</accession>
<dbReference type="SUPFAM" id="SSF53335">
    <property type="entry name" value="S-adenosyl-L-methionine-dependent methyltransferases"/>
    <property type="match status" value="1"/>
</dbReference>
<evidence type="ECO:0000313" key="7">
    <source>
        <dbReference type="Proteomes" id="UP000324767"/>
    </source>
</evidence>
<evidence type="ECO:0000256" key="1">
    <source>
        <dbReference type="ARBA" id="ARBA00022603"/>
    </source>
</evidence>
<gene>
    <name evidence="6" type="ORF">FRX48_03407</name>
</gene>
<dbReference type="SUPFAM" id="SSF46785">
    <property type="entry name" value="Winged helix' DNA-binding domain"/>
    <property type="match status" value="1"/>
</dbReference>
<dbReference type="GO" id="GO:0008171">
    <property type="term" value="F:O-methyltransferase activity"/>
    <property type="evidence" value="ECO:0007669"/>
    <property type="project" value="InterPro"/>
</dbReference>
<feature type="domain" description="O-methyltransferase C-terminal" evidence="4">
    <location>
        <begin position="341"/>
        <end position="509"/>
    </location>
</feature>
<dbReference type="InterPro" id="IPR029063">
    <property type="entry name" value="SAM-dependent_MTases_sf"/>
</dbReference>
<dbReference type="GO" id="GO:0032259">
    <property type="term" value="P:methylation"/>
    <property type="evidence" value="ECO:0007669"/>
    <property type="project" value="UniProtKB-KW"/>
</dbReference>
<dbReference type="GO" id="GO:0046983">
    <property type="term" value="F:protein dimerization activity"/>
    <property type="evidence" value="ECO:0007669"/>
    <property type="project" value="InterPro"/>
</dbReference>
<comment type="caution">
    <text evidence="6">The sequence shown here is derived from an EMBL/GenBank/DDBJ whole genome shotgun (WGS) entry which is preliminary data.</text>
</comment>
<dbReference type="Gene3D" id="3.40.50.150">
    <property type="entry name" value="Vaccinia Virus protein VP39"/>
    <property type="match status" value="1"/>
</dbReference>
<sequence>MPLYHLPGPGIWFSRNRSRRLYSPSATRADCAVRKNHFHKQQRAILSMERFPRTLTDAVRLIQLSNLLKASALTVIDEWAKETECKLGKGSIDPSSHDSPRLLPSRKLHDAQRTILAVTGALTELVAEPYSRIQEVACQYWESRALYIAAERRIPDLLAEAGEDGLEVKELGSKTGIEHLKLSRLLRCLCSIHIFRQTAPDSFANNRISAALVQNEPLRAYVQLFNYDLYTASDHLPKYLLSEKGASYSVTETAFQNAVGTTKPRWDWLAEKIQPNQVSPQSGVGYPGIPSAANANLKPDDDGLVTRPELENFGLAMIGGGKTSGAAHPFDYPWGTLGEGLIVDVGGGVGGFVLQLLPRYPKLKYVIQDRPEVLKQAKEEVWPREAPEAVQDGRVSFMEHDFFQPNPICGADVYWMRGILHDWSDDYCVRILSAIRVSMTQKSHILICDQIMNTTLGCEEISPAPSPLPANYGYYTRYCHQRDLCMMGIINGIERTPSQFRELVEKAGLKMERIWECRSMVGIIEVTL</sequence>
<evidence type="ECO:0000256" key="3">
    <source>
        <dbReference type="ARBA" id="ARBA00022691"/>
    </source>
</evidence>
<evidence type="ECO:0000313" key="6">
    <source>
        <dbReference type="EMBL" id="KAA6412417.1"/>
    </source>
</evidence>
<proteinExistence type="predicted"/>
<feature type="domain" description="O-methyltransferase dimerisation" evidence="5">
    <location>
        <begin position="136"/>
        <end position="214"/>
    </location>
</feature>
<dbReference type="InterPro" id="IPR036388">
    <property type="entry name" value="WH-like_DNA-bd_sf"/>
</dbReference>
<keyword evidence="3" id="KW-0949">S-adenosyl-L-methionine</keyword>
<organism evidence="6 7">
    <name type="scientific">Lasallia pustulata</name>
    <dbReference type="NCBI Taxonomy" id="136370"/>
    <lineage>
        <taxon>Eukaryota</taxon>
        <taxon>Fungi</taxon>
        <taxon>Dikarya</taxon>
        <taxon>Ascomycota</taxon>
        <taxon>Pezizomycotina</taxon>
        <taxon>Lecanoromycetes</taxon>
        <taxon>OSLEUM clade</taxon>
        <taxon>Umbilicariomycetidae</taxon>
        <taxon>Umbilicariales</taxon>
        <taxon>Umbilicariaceae</taxon>
        <taxon>Lasallia</taxon>
    </lineage>
</organism>
<dbReference type="InterPro" id="IPR036390">
    <property type="entry name" value="WH_DNA-bd_sf"/>
</dbReference>
<dbReference type="InterPro" id="IPR012967">
    <property type="entry name" value="COMT_dimerisation"/>
</dbReference>
<evidence type="ECO:0000259" key="4">
    <source>
        <dbReference type="Pfam" id="PF00891"/>
    </source>
</evidence>
<evidence type="ECO:0000259" key="5">
    <source>
        <dbReference type="Pfam" id="PF08100"/>
    </source>
</evidence>
<dbReference type="Pfam" id="PF00891">
    <property type="entry name" value="Methyltransf_2"/>
    <property type="match status" value="1"/>
</dbReference>
<dbReference type="PROSITE" id="PS51683">
    <property type="entry name" value="SAM_OMT_II"/>
    <property type="match status" value="1"/>
</dbReference>
<evidence type="ECO:0000256" key="2">
    <source>
        <dbReference type="ARBA" id="ARBA00022679"/>
    </source>
</evidence>
<dbReference type="Pfam" id="PF08100">
    <property type="entry name" value="Dimerisation"/>
    <property type="match status" value="1"/>
</dbReference>
<name>A0A5M8PTS5_9LECA</name>
<dbReference type="EMBL" id="VXIT01000005">
    <property type="protein sequence ID" value="KAA6412417.1"/>
    <property type="molecule type" value="Genomic_DNA"/>
</dbReference>
<dbReference type="AlphaFoldDB" id="A0A5M8PTS5"/>
<dbReference type="InterPro" id="IPR001077">
    <property type="entry name" value="COMT_C"/>
</dbReference>
<keyword evidence="2 6" id="KW-0808">Transferase</keyword>
<dbReference type="OrthoDB" id="1606438at2759"/>
<dbReference type="Gene3D" id="1.10.10.10">
    <property type="entry name" value="Winged helix-like DNA-binding domain superfamily/Winged helix DNA-binding domain"/>
    <property type="match status" value="1"/>
</dbReference>
<dbReference type="PANTHER" id="PTHR43712:SF2">
    <property type="entry name" value="O-METHYLTRANSFERASE CICE"/>
    <property type="match status" value="1"/>
</dbReference>
<dbReference type="Proteomes" id="UP000324767">
    <property type="component" value="Unassembled WGS sequence"/>
</dbReference>
<reference evidence="6 7" key="1">
    <citation type="submission" date="2019-09" db="EMBL/GenBank/DDBJ databases">
        <title>The hologenome of the rock-dwelling lichen Lasallia pustulata.</title>
        <authorList>
            <person name="Greshake Tzovaras B."/>
            <person name="Segers F."/>
            <person name="Bicker A."/>
            <person name="Dal Grande F."/>
            <person name="Otte J."/>
            <person name="Hankeln T."/>
            <person name="Schmitt I."/>
            <person name="Ebersberger I."/>
        </authorList>
    </citation>
    <scope>NUCLEOTIDE SEQUENCE [LARGE SCALE GENOMIC DNA]</scope>
    <source>
        <strain evidence="6">A1-1</strain>
    </source>
</reference>